<dbReference type="SMART" id="SM00448">
    <property type="entry name" value="REC"/>
    <property type="match status" value="1"/>
</dbReference>
<evidence type="ECO:0000256" key="4">
    <source>
        <dbReference type="ARBA" id="ARBA00023125"/>
    </source>
</evidence>
<feature type="domain" description="HTH luxR-type" evidence="7">
    <location>
        <begin position="147"/>
        <end position="212"/>
    </location>
</feature>
<dbReference type="InterPro" id="IPR011006">
    <property type="entry name" value="CheY-like_superfamily"/>
</dbReference>
<dbReference type="AlphaFoldDB" id="A0A6G4QVL2"/>
<keyword evidence="1 6" id="KW-0597">Phosphoprotein</keyword>
<evidence type="ECO:0000256" key="5">
    <source>
        <dbReference type="ARBA" id="ARBA00023163"/>
    </source>
</evidence>
<dbReference type="GO" id="GO:0006355">
    <property type="term" value="P:regulation of DNA-templated transcription"/>
    <property type="evidence" value="ECO:0007669"/>
    <property type="project" value="InterPro"/>
</dbReference>
<evidence type="ECO:0000256" key="3">
    <source>
        <dbReference type="ARBA" id="ARBA00023015"/>
    </source>
</evidence>
<accession>A0A6G4QVL2</accession>
<dbReference type="Pfam" id="PF00196">
    <property type="entry name" value="GerE"/>
    <property type="match status" value="1"/>
</dbReference>
<comment type="caution">
    <text evidence="9">The sequence shown here is derived from an EMBL/GenBank/DDBJ whole genome shotgun (WGS) entry which is preliminary data.</text>
</comment>
<keyword evidence="4" id="KW-0238">DNA-binding</keyword>
<evidence type="ECO:0000313" key="9">
    <source>
        <dbReference type="EMBL" id="NGM48988.1"/>
    </source>
</evidence>
<feature type="domain" description="Response regulatory" evidence="8">
    <location>
        <begin position="17"/>
        <end position="131"/>
    </location>
</feature>
<feature type="modified residue" description="4-aspartylphosphate" evidence="6">
    <location>
        <position position="66"/>
    </location>
</feature>
<dbReference type="CDD" id="cd17537">
    <property type="entry name" value="REC_FixJ"/>
    <property type="match status" value="1"/>
</dbReference>
<evidence type="ECO:0000256" key="2">
    <source>
        <dbReference type="ARBA" id="ARBA00023012"/>
    </source>
</evidence>
<dbReference type="PROSITE" id="PS50043">
    <property type="entry name" value="HTH_LUXR_2"/>
    <property type="match status" value="1"/>
</dbReference>
<keyword evidence="5" id="KW-0804">Transcription</keyword>
<dbReference type="PROSITE" id="PS50110">
    <property type="entry name" value="RESPONSE_REGULATORY"/>
    <property type="match status" value="1"/>
</dbReference>
<reference evidence="9" key="1">
    <citation type="submission" date="2020-02" db="EMBL/GenBank/DDBJ databases">
        <authorList>
            <person name="Gao J."/>
            <person name="Sun J."/>
        </authorList>
    </citation>
    <scope>NUCLEOTIDE SEQUENCE</scope>
    <source>
        <strain evidence="9">602-2</strain>
    </source>
</reference>
<keyword evidence="3" id="KW-0805">Transcription regulation</keyword>
<gene>
    <name evidence="9" type="ORF">G5B46_05150</name>
</gene>
<dbReference type="Gene3D" id="3.40.50.2300">
    <property type="match status" value="1"/>
</dbReference>
<evidence type="ECO:0000256" key="1">
    <source>
        <dbReference type="ARBA" id="ARBA00022553"/>
    </source>
</evidence>
<dbReference type="SMART" id="SM00421">
    <property type="entry name" value="HTH_LUXR"/>
    <property type="match status" value="1"/>
</dbReference>
<dbReference type="PRINTS" id="PR00038">
    <property type="entry name" value="HTHLUXR"/>
</dbReference>
<dbReference type="InterPro" id="IPR001789">
    <property type="entry name" value="Sig_transdc_resp-reg_receiver"/>
</dbReference>
<dbReference type="SUPFAM" id="SSF52172">
    <property type="entry name" value="CheY-like"/>
    <property type="match status" value="1"/>
</dbReference>
<dbReference type="Pfam" id="PF00072">
    <property type="entry name" value="Response_reg"/>
    <property type="match status" value="1"/>
</dbReference>
<sequence>MGMPGKAESAIDETVQTVLVVDDNEMFRGSMDKLFRSVGLRTALYGSAQALLDAPLPDTPCCILVDVRMPKMSGLDLQETLAARGVRAPVIVMTGHADVPMTVRAMKAGAVDFLAKPFRDQDMIDAVTAALAKDGKRRELARDVAEVKARFDALTPREQQVMTLVTAGLLNKQVAGELGLQEITVKLHRGSLMKKMRAGSFAELVRMAEALERERAGG</sequence>
<evidence type="ECO:0000259" key="7">
    <source>
        <dbReference type="PROSITE" id="PS50043"/>
    </source>
</evidence>
<proteinExistence type="predicted"/>
<dbReference type="CDD" id="cd06170">
    <property type="entry name" value="LuxR_C_like"/>
    <property type="match status" value="1"/>
</dbReference>
<dbReference type="GO" id="GO:0003677">
    <property type="term" value="F:DNA binding"/>
    <property type="evidence" value="ECO:0007669"/>
    <property type="project" value="UniProtKB-KW"/>
</dbReference>
<protein>
    <submittedName>
        <fullName evidence="9">Response regulator transcription factor</fullName>
    </submittedName>
</protein>
<name>A0A6G4QVL2_9CAUL</name>
<dbReference type="GO" id="GO:0000160">
    <property type="term" value="P:phosphorelay signal transduction system"/>
    <property type="evidence" value="ECO:0007669"/>
    <property type="project" value="UniProtKB-KW"/>
</dbReference>
<dbReference type="FunFam" id="3.40.50.2300:FF:000018">
    <property type="entry name" value="DNA-binding transcriptional regulator NtrC"/>
    <property type="match status" value="1"/>
</dbReference>
<dbReference type="InterPro" id="IPR000792">
    <property type="entry name" value="Tscrpt_reg_LuxR_C"/>
</dbReference>
<evidence type="ECO:0000256" key="6">
    <source>
        <dbReference type="PROSITE-ProRule" id="PRU00169"/>
    </source>
</evidence>
<keyword evidence="2" id="KW-0902">Two-component regulatory system</keyword>
<evidence type="ECO:0000259" key="8">
    <source>
        <dbReference type="PROSITE" id="PS50110"/>
    </source>
</evidence>
<organism evidence="9">
    <name type="scientific">Caulobacter sp. 602-2</name>
    <dbReference type="NCBI Taxonomy" id="2710887"/>
    <lineage>
        <taxon>Bacteria</taxon>
        <taxon>Pseudomonadati</taxon>
        <taxon>Pseudomonadota</taxon>
        <taxon>Alphaproteobacteria</taxon>
        <taxon>Caulobacterales</taxon>
        <taxon>Caulobacteraceae</taxon>
        <taxon>Caulobacter</taxon>
    </lineage>
</organism>
<dbReference type="PANTHER" id="PTHR44688">
    <property type="entry name" value="DNA-BINDING TRANSCRIPTIONAL ACTIVATOR DEVR_DOSR"/>
    <property type="match status" value="1"/>
</dbReference>
<dbReference type="Gene3D" id="1.10.10.10">
    <property type="entry name" value="Winged helix-like DNA-binding domain superfamily/Winged helix DNA-binding domain"/>
    <property type="match status" value="1"/>
</dbReference>
<dbReference type="InterPro" id="IPR036388">
    <property type="entry name" value="WH-like_DNA-bd_sf"/>
</dbReference>
<dbReference type="PANTHER" id="PTHR44688:SF16">
    <property type="entry name" value="DNA-BINDING TRANSCRIPTIONAL ACTIVATOR DEVR_DOSR"/>
    <property type="match status" value="1"/>
</dbReference>
<dbReference type="EMBL" id="JAAKGT010000002">
    <property type="protein sequence ID" value="NGM48988.1"/>
    <property type="molecule type" value="Genomic_DNA"/>
</dbReference>
<dbReference type="PROSITE" id="PS00622">
    <property type="entry name" value="HTH_LUXR_1"/>
    <property type="match status" value="1"/>
</dbReference>